<feature type="modified residue" description="N6-(pyridoxal phosphate)lysine" evidence="9">
    <location>
        <position position="213"/>
    </location>
</feature>
<evidence type="ECO:0000313" key="11">
    <source>
        <dbReference type="EMBL" id="RFO95097.1"/>
    </source>
</evidence>
<proteinExistence type="inferred from homology"/>
<dbReference type="PANTHER" id="PTHR43643">
    <property type="entry name" value="HISTIDINOL-PHOSPHATE AMINOTRANSFERASE 2"/>
    <property type="match status" value="1"/>
</dbReference>
<evidence type="ECO:0000256" key="6">
    <source>
        <dbReference type="ARBA" id="ARBA00022679"/>
    </source>
</evidence>
<feature type="domain" description="Aminotransferase class I/classII large" evidence="10">
    <location>
        <begin position="29"/>
        <end position="350"/>
    </location>
</feature>
<comment type="cofactor">
    <cofactor evidence="1 9">
        <name>pyridoxal 5'-phosphate</name>
        <dbReference type="ChEBI" id="CHEBI:597326"/>
    </cofactor>
</comment>
<keyword evidence="9" id="KW-0368">Histidine biosynthesis</keyword>
<dbReference type="EC" id="2.6.1.9" evidence="9"/>
<dbReference type="InterPro" id="IPR050106">
    <property type="entry name" value="HistidinolP_aminotransfase"/>
</dbReference>
<evidence type="ECO:0000256" key="9">
    <source>
        <dbReference type="HAMAP-Rule" id="MF_01023"/>
    </source>
</evidence>
<dbReference type="InterPro" id="IPR015421">
    <property type="entry name" value="PyrdxlP-dep_Trfase_major"/>
</dbReference>
<dbReference type="GO" id="GO:0030170">
    <property type="term" value="F:pyridoxal phosphate binding"/>
    <property type="evidence" value="ECO:0007669"/>
    <property type="project" value="InterPro"/>
</dbReference>
<dbReference type="InterPro" id="IPR015424">
    <property type="entry name" value="PyrdxlP-dep_Trfase"/>
</dbReference>
<evidence type="ECO:0000256" key="8">
    <source>
        <dbReference type="ARBA" id="ARBA00047481"/>
    </source>
</evidence>
<evidence type="ECO:0000256" key="5">
    <source>
        <dbReference type="ARBA" id="ARBA00022576"/>
    </source>
</evidence>
<name>A0A3E1R706_9BURK</name>
<comment type="catalytic activity">
    <reaction evidence="8 9">
        <text>L-histidinol phosphate + 2-oxoglutarate = 3-(imidazol-4-yl)-2-oxopropyl phosphate + L-glutamate</text>
        <dbReference type="Rhea" id="RHEA:23744"/>
        <dbReference type="ChEBI" id="CHEBI:16810"/>
        <dbReference type="ChEBI" id="CHEBI:29985"/>
        <dbReference type="ChEBI" id="CHEBI:57766"/>
        <dbReference type="ChEBI" id="CHEBI:57980"/>
        <dbReference type="EC" id="2.6.1.9"/>
    </reaction>
</comment>
<keyword evidence="7 9" id="KW-0663">Pyridoxal phosphate</keyword>
<gene>
    <name evidence="9" type="primary">hisC</name>
    <name evidence="11" type="ORF">DIC66_20145</name>
</gene>
<dbReference type="OrthoDB" id="9809616at2"/>
<comment type="similarity">
    <text evidence="3 9">Belongs to the class-II pyridoxal-phosphate-dependent aminotransferase family. Histidinol-phosphate aminotransferase subfamily.</text>
</comment>
<dbReference type="UniPathway" id="UPA00031">
    <property type="reaction ID" value="UER00012"/>
</dbReference>
<dbReference type="PANTHER" id="PTHR43643:SF3">
    <property type="entry name" value="HISTIDINOL-PHOSPHATE AMINOTRANSFERASE"/>
    <property type="match status" value="1"/>
</dbReference>
<evidence type="ECO:0000259" key="10">
    <source>
        <dbReference type="Pfam" id="PF00155"/>
    </source>
</evidence>
<dbReference type="GO" id="GO:0004400">
    <property type="term" value="F:histidinol-phosphate transaminase activity"/>
    <property type="evidence" value="ECO:0007669"/>
    <property type="project" value="UniProtKB-UniRule"/>
</dbReference>
<dbReference type="GO" id="GO:0000105">
    <property type="term" value="P:L-histidine biosynthetic process"/>
    <property type="evidence" value="ECO:0007669"/>
    <property type="project" value="UniProtKB-UniRule"/>
</dbReference>
<evidence type="ECO:0000256" key="7">
    <source>
        <dbReference type="ARBA" id="ARBA00022898"/>
    </source>
</evidence>
<dbReference type="PROSITE" id="PS00599">
    <property type="entry name" value="AA_TRANSFER_CLASS_2"/>
    <property type="match status" value="1"/>
</dbReference>
<dbReference type="HAMAP" id="MF_01023">
    <property type="entry name" value="HisC_aminotrans_2"/>
    <property type="match status" value="1"/>
</dbReference>
<accession>A0A3E1R706</accession>
<dbReference type="InterPro" id="IPR001917">
    <property type="entry name" value="Aminotrans_II_pyridoxalP_BS"/>
</dbReference>
<dbReference type="AlphaFoldDB" id="A0A3E1R706"/>
<evidence type="ECO:0000313" key="12">
    <source>
        <dbReference type="Proteomes" id="UP000260665"/>
    </source>
</evidence>
<keyword evidence="12" id="KW-1185">Reference proteome</keyword>
<dbReference type="InterPro" id="IPR015422">
    <property type="entry name" value="PyrdxlP-dep_Trfase_small"/>
</dbReference>
<comment type="caution">
    <text evidence="11">The sequence shown here is derived from an EMBL/GenBank/DDBJ whole genome shotgun (WGS) entry which is preliminary data.</text>
</comment>
<dbReference type="EMBL" id="QFZK01000023">
    <property type="protein sequence ID" value="RFO95097.1"/>
    <property type="molecule type" value="Genomic_DNA"/>
</dbReference>
<sequence>MITTSPFWSTGIDQLKAYTPGEQPQSGGWVKLNTNECPYPPSPRAIAAIQAATGEQLRLYPDPNGTAFKGAIARHFGLGADHVFVGNGSDEVLAHAFLGLLKHSLPILYPDVSYSFYPVYCGLYDIAYTQVPLGPDFAVNVADYCVPNGGIVLPNPNAPTGMALGLDQLRVLLGANRNSVVLIDEAYVDFGAESAASLIPEFDNLLVVQTLSKSRALAGLRVGFALGHPALIEALARVKDSFNSYPLDRLALAGAQAAIEDQAYFEQITAAVVKSRDWLTAELTQLGFHTLPSSANFVFSSHPVHPAADLLAALRERKILVRHFAKGRIANHLRISVGTQQECEALIDALQHIVSQTAPKKEATA</sequence>
<dbReference type="InterPro" id="IPR004839">
    <property type="entry name" value="Aminotransferase_I/II_large"/>
</dbReference>
<evidence type="ECO:0000256" key="2">
    <source>
        <dbReference type="ARBA" id="ARBA00005011"/>
    </source>
</evidence>
<evidence type="ECO:0000256" key="4">
    <source>
        <dbReference type="ARBA" id="ARBA00011738"/>
    </source>
</evidence>
<protein>
    <recommendedName>
        <fullName evidence="9">Histidinol-phosphate aminotransferase</fullName>
        <ecNumber evidence="9">2.6.1.9</ecNumber>
    </recommendedName>
    <alternativeName>
        <fullName evidence="9">Imidazole acetol-phosphate transaminase</fullName>
    </alternativeName>
</protein>
<comment type="pathway">
    <text evidence="2 9">Amino-acid biosynthesis; L-histidine biosynthesis; L-histidine from 5-phospho-alpha-D-ribose 1-diphosphate: step 7/9.</text>
</comment>
<keyword evidence="6 9" id="KW-0808">Transferase</keyword>
<comment type="subunit">
    <text evidence="4 9">Homodimer.</text>
</comment>
<dbReference type="NCBIfam" id="TIGR01141">
    <property type="entry name" value="hisC"/>
    <property type="match status" value="1"/>
</dbReference>
<reference evidence="11 12" key="1">
    <citation type="submission" date="2018-05" db="EMBL/GenBank/DDBJ databases">
        <title>Rhodoferax soyangensis sp.nov., isolated from an oligotrophic freshwater lake.</title>
        <authorList>
            <person name="Park M."/>
        </authorList>
    </citation>
    <scope>NUCLEOTIDE SEQUENCE [LARGE SCALE GENOMIC DNA]</scope>
    <source>
        <strain evidence="11 12">IMCC26218</strain>
    </source>
</reference>
<organism evidence="11 12">
    <name type="scientific">Rhodoferax lacus</name>
    <dbReference type="NCBI Taxonomy" id="2184758"/>
    <lineage>
        <taxon>Bacteria</taxon>
        <taxon>Pseudomonadati</taxon>
        <taxon>Pseudomonadota</taxon>
        <taxon>Betaproteobacteria</taxon>
        <taxon>Burkholderiales</taxon>
        <taxon>Comamonadaceae</taxon>
        <taxon>Rhodoferax</taxon>
    </lineage>
</organism>
<dbReference type="Proteomes" id="UP000260665">
    <property type="component" value="Unassembled WGS sequence"/>
</dbReference>
<evidence type="ECO:0000256" key="1">
    <source>
        <dbReference type="ARBA" id="ARBA00001933"/>
    </source>
</evidence>
<keyword evidence="9" id="KW-0028">Amino-acid biosynthesis</keyword>
<dbReference type="Pfam" id="PF00155">
    <property type="entry name" value="Aminotran_1_2"/>
    <property type="match status" value="1"/>
</dbReference>
<dbReference type="CDD" id="cd00609">
    <property type="entry name" value="AAT_like"/>
    <property type="match status" value="1"/>
</dbReference>
<dbReference type="RefSeq" id="WP_117179980.1">
    <property type="nucleotide sequence ID" value="NZ_QFZK01000023.1"/>
</dbReference>
<evidence type="ECO:0000256" key="3">
    <source>
        <dbReference type="ARBA" id="ARBA00007970"/>
    </source>
</evidence>
<dbReference type="Gene3D" id="3.40.640.10">
    <property type="entry name" value="Type I PLP-dependent aspartate aminotransferase-like (Major domain)"/>
    <property type="match status" value="1"/>
</dbReference>
<dbReference type="SUPFAM" id="SSF53383">
    <property type="entry name" value="PLP-dependent transferases"/>
    <property type="match status" value="1"/>
</dbReference>
<dbReference type="InterPro" id="IPR005861">
    <property type="entry name" value="HisP_aminotrans"/>
</dbReference>
<keyword evidence="5 9" id="KW-0032">Aminotransferase</keyword>
<dbReference type="Gene3D" id="3.90.1150.10">
    <property type="entry name" value="Aspartate Aminotransferase, domain 1"/>
    <property type="match status" value="1"/>
</dbReference>